<name>A0ABX7BFT5_9PROT</name>
<evidence type="ECO:0000313" key="2">
    <source>
        <dbReference type="Proteomes" id="UP000595197"/>
    </source>
</evidence>
<dbReference type="RefSeq" id="WP_201080371.1">
    <property type="nucleotide sequence ID" value="NZ_CP067420.1"/>
</dbReference>
<sequence>MTGNPRKEPSLNDLLNDPIIQLVMRRDAVERETIEAMIARLRLSRRAAAERMAA</sequence>
<evidence type="ECO:0000313" key="1">
    <source>
        <dbReference type="EMBL" id="QQP91936.1"/>
    </source>
</evidence>
<protein>
    <submittedName>
        <fullName evidence="1">Uncharacterized protein</fullName>
    </submittedName>
</protein>
<proteinExistence type="predicted"/>
<accession>A0ABX7BFT5</accession>
<reference evidence="1" key="1">
    <citation type="submission" date="2021-02" db="EMBL/GenBank/DDBJ databases">
        <title>Skermanella TT6 skin isolate.</title>
        <authorList>
            <person name="Lee K."/>
            <person name="Ganzorig M."/>
        </authorList>
    </citation>
    <scope>NUCLEOTIDE SEQUENCE</scope>
    <source>
        <strain evidence="1">TT6</strain>
    </source>
</reference>
<dbReference type="EMBL" id="CP067420">
    <property type="protein sequence ID" value="QQP91936.1"/>
    <property type="molecule type" value="Genomic_DNA"/>
</dbReference>
<gene>
    <name evidence="1" type="ORF">IGS68_12325</name>
</gene>
<dbReference type="Proteomes" id="UP000595197">
    <property type="component" value="Chromosome"/>
</dbReference>
<keyword evidence="2" id="KW-1185">Reference proteome</keyword>
<organism evidence="1 2">
    <name type="scientific">Skermanella cutis</name>
    <dbReference type="NCBI Taxonomy" id="2775420"/>
    <lineage>
        <taxon>Bacteria</taxon>
        <taxon>Pseudomonadati</taxon>
        <taxon>Pseudomonadota</taxon>
        <taxon>Alphaproteobacteria</taxon>
        <taxon>Rhodospirillales</taxon>
        <taxon>Azospirillaceae</taxon>
        <taxon>Skermanella</taxon>
    </lineage>
</organism>